<dbReference type="GO" id="GO:0005829">
    <property type="term" value="C:cytosol"/>
    <property type="evidence" value="ECO:0007669"/>
    <property type="project" value="TreeGrafter"/>
</dbReference>
<evidence type="ECO:0000313" key="3">
    <source>
        <dbReference type="EMBL" id="VBB06509.1"/>
    </source>
</evidence>
<feature type="domain" description="Hydantoinase A/oxoprolinase" evidence="1">
    <location>
        <begin position="177"/>
        <end position="458"/>
    </location>
</feature>
<dbReference type="PANTHER" id="PTHR11365:SF2">
    <property type="entry name" value="5-OXOPROLINASE"/>
    <property type="match status" value="1"/>
</dbReference>
<dbReference type="InterPro" id="IPR045079">
    <property type="entry name" value="Oxoprolinase-like"/>
</dbReference>
<dbReference type="GO" id="GO:0006749">
    <property type="term" value="P:glutathione metabolic process"/>
    <property type="evidence" value="ECO:0007669"/>
    <property type="project" value="TreeGrafter"/>
</dbReference>
<dbReference type="SUPFAM" id="SSF53067">
    <property type="entry name" value="Actin-like ATPase domain"/>
    <property type="match status" value="1"/>
</dbReference>
<dbReference type="Proteomes" id="UP000277811">
    <property type="component" value="Unassembled WGS sequence"/>
</dbReference>
<dbReference type="GO" id="GO:0017168">
    <property type="term" value="F:5-oxoprolinase (ATP-hydrolyzing) activity"/>
    <property type="evidence" value="ECO:0007669"/>
    <property type="project" value="TreeGrafter"/>
</dbReference>
<dbReference type="PANTHER" id="PTHR11365">
    <property type="entry name" value="5-OXOPROLINASE RELATED"/>
    <property type="match status" value="1"/>
</dbReference>
<dbReference type="InterPro" id="IPR002821">
    <property type="entry name" value="Hydantoinase_A"/>
</dbReference>
<evidence type="ECO:0000313" key="4">
    <source>
        <dbReference type="Proteomes" id="UP000277811"/>
    </source>
</evidence>
<accession>A0A498R5S8</accession>
<dbReference type="EMBL" id="UPPP01000064">
    <property type="protein sequence ID" value="VBB06509.1"/>
    <property type="molecule type" value="Genomic_DNA"/>
</dbReference>
<proteinExistence type="predicted"/>
<name>A0A498R5S8_9FIRM</name>
<reference evidence="3 4" key="1">
    <citation type="submission" date="2018-06" db="EMBL/GenBank/DDBJ databases">
        <authorList>
            <person name="Strepis N."/>
        </authorList>
    </citation>
    <scope>NUCLEOTIDE SEQUENCE [LARGE SCALE GENOMIC DNA]</scope>
    <source>
        <strain evidence="3">LUCI</strain>
    </source>
</reference>
<dbReference type="Pfam" id="PF01968">
    <property type="entry name" value="Hydantoinase_A"/>
    <property type="match status" value="1"/>
</dbReference>
<dbReference type="InterPro" id="IPR008040">
    <property type="entry name" value="Hydant_A_N"/>
</dbReference>
<evidence type="ECO:0000259" key="2">
    <source>
        <dbReference type="Pfam" id="PF05378"/>
    </source>
</evidence>
<sequence length="554" mass="58568">MLLGIDVGGTFTDAVVVGNGQVTAWAKTPTTQGNLIEGILKAMDEVLVNVDRPTIERVSLSTTIVTNALVEGKADRVGLLLMPGPGMDLTGLFPVNPCFISGYVDHRGREIAAPREAEIDEVRQQLAGAQGVAIAGKFSVRNPEPEKQVAAWVRSRLGIERITLSSAVSGSLNFVRRANSAYYNSAVGSHFGRFAAAIEEAVRQRGIEAPVFILKADGGTMPLSAARSQPVEAVFTGPAASVLGIMALQRPAGDVVSLDIGGTTTDLALWRNGIPLFAQRGARIEGYPTAVRSFRLKSVGIGGDSYAHWENGRLKIGPVRRGPAMAAGGPEPALSDALIVAGLSRFGDPGLAEQAMRRLGEAGGFSPQETAVRVIETAACFLQAEIDDMVAEHAAEPVYKVEDIVHEAAFCPLNLIGVGGAAAGLVPCVAEKMKLGCILPAGAMVANAIGAAVARPTVEVTLRADSDRGIYSIAECGVVDRLPDKRMNMTQVRQLGLRHLTDRAAREGIVFADAEAVYEEEFNLVRGFNTVGKSFTCRLQVKPGVLLELRQGVE</sequence>
<dbReference type="AlphaFoldDB" id="A0A498R5S8"/>
<dbReference type="Pfam" id="PF05378">
    <property type="entry name" value="Hydant_A_N"/>
    <property type="match status" value="1"/>
</dbReference>
<dbReference type="OrthoDB" id="9768323at2"/>
<dbReference type="RefSeq" id="WP_122627456.1">
    <property type="nucleotide sequence ID" value="NZ_UPPP01000064.1"/>
</dbReference>
<gene>
    <name evidence="3" type="ORF">LUCI_1742</name>
</gene>
<dbReference type="InterPro" id="IPR043129">
    <property type="entry name" value="ATPase_NBD"/>
</dbReference>
<feature type="domain" description="Hydantoinase/oxoprolinase N-terminal" evidence="2">
    <location>
        <begin position="3"/>
        <end position="155"/>
    </location>
</feature>
<evidence type="ECO:0000259" key="1">
    <source>
        <dbReference type="Pfam" id="PF01968"/>
    </source>
</evidence>
<keyword evidence="4" id="KW-1185">Reference proteome</keyword>
<protein>
    <submittedName>
        <fullName evidence="3">Hydantoinase/oxoprolinase</fullName>
    </submittedName>
</protein>
<organism evidence="3 4">
    <name type="scientific">Lucifera butyrica</name>
    <dbReference type="NCBI Taxonomy" id="1351585"/>
    <lineage>
        <taxon>Bacteria</taxon>
        <taxon>Bacillati</taxon>
        <taxon>Bacillota</taxon>
        <taxon>Negativicutes</taxon>
        <taxon>Veillonellales</taxon>
        <taxon>Veillonellaceae</taxon>
        <taxon>Lucifera</taxon>
    </lineage>
</organism>